<proteinExistence type="predicted"/>
<gene>
    <name evidence="4" type="ORF">PGH26_13920</name>
</gene>
<reference evidence="4 5" key="1">
    <citation type="submission" date="2023-01" db="EMBL/GenBank/DDBJ databases">
        <title>Sporosarcina sp. nov., isolated from Korean tranditional fermented seafood 'Jeotgal'.</title>
        <authorList>
            <person name="Yang A.-I."/>
        </authorList>
    </citation>
    <scope>NUCLEOTIDE SEQUENCE [LARGE SCALE GENOMIC DNA]</scope>
    <source>
        <strain evidence="4 5">B2O-1</strain>
    </source>
</reference>
<dbReference type="SUPFAM" id="SSF53474">
    <property type="entry name" value="alpha/beta-Hydrolases"/>
    <property type="match status" value="1"/>
</dbReference>
<dbReference type="InterPro" id="IPR000073">
    <property type="entry name" value="AB_hydrolase_1"/>
</dbReference>
<dbReference type="InterPro" id="IPR022742">
    <property type="entry name" value="Hydrolase_4"/>
</dbReference>
<evidence type="ECO:0000256" key="1">
    <source>
        <dbReference type="SAM" id="Phobius"/>
    </source>
</evidence>
<organism evidence="4 5">
    <name type="scientific">Sporosarcina jeotgali</name>
    <dbReference type="NCBI Taxonomy" id="3020056"/>
    <lineage>
        <taxon>Bacteria</taxon>
        <taxon>Bacillati</taxon>
        <taxon>Bacillota</taxon>
        <taxon>Bacilli</taxon>
        <taxon>Bacillales</taxon>
        <taxon>Caryophanaceae</taxon>
        <taxon>Sporosarcina</taxon>
    </lineage>
</organism>
<dbReference type="RefSeq" id="WP_323691638.1">
    <property type="nucleotide sequence ID" value="NZ_CP116341.1"/>
</dbReference>
<keyword evidence="1" id="KW-1133">Transmembrane helix</keyword>
<dbReference type="PANTHER" id="PTHR11614">
    <property type="entry name" value="PHOSPHOLIPASE-RELATED"/>
    <property type="match status" value="1"/>
</dbReference>
<dbReference type="Proteomes" id="UP001303532">
    <property type="component" value="Chromosome"/>
</dbReference>
<feature type="transmembrane region" description="Helical" evidence="1">
    <location>
        <begin position="73"/>
        <end position="90"/>
    </location>
</feature>
<keyword evidence="5" id="KW-1185">Reference proteome</keyword>
<dbReference type="InterPro" id="IPR051044">
    <property type="entry name" value="MAG_DAG_Lipase"/>
</dbReference>
<feature type="domain" description="AB hydrolase-1" evidence="2">
    <location>
        <begin position="5"/>
        <end position="134"/>
    </location>
</feature>
<keyword evidence="1" id="KW-0472">Membrane</keyword>
<dbReference type="PIRSF" id="PIRSF017388">
    <property type="entry name" value="Esterase_lipase"/>
    <property type="match status" value="1"/>
</dbReference>
<accession>A0ABZ0KWJ6</accession>
<evidence type="ECO:0000259" key="3">
    <source>
        <dbReference type="Pfam" id="PF12146"/>
    </source>
</evidence>
<sequence>MKTGVIILHGFTGGSFEVRPFVQYIKDKTNWLIDIPILPGHEPGGRLAEITAEAWLMEAELAYRRMSKQVDRIFVVGFSMGGLIALYLALRYPVERLVLLSAAAKYISPRLLLADAAILLAEPVIRHFPPNTFYHLYRYKLANTPIRSAYQFTRIVQQVEPYYSRITVPVCIVQGMLDGIVPYSSAHLLYHSLGSETKQLIFSDKGKHHICYSDDCAEWFEKVLAFMCQTDERGLV</sequence>
<dbReference type="Pfam" id="PF00561">
    <property type="entry name" value="Abhydrolase_1"/>
    <property type="match status" value="1"/>
</dbReference>
<dbReference type="EMBL" id="CP116341">
    <property type="protein sequence ID" value="WOV83953.1"/>
    <property type="molecule type" value="Genomic_DNA"/>
</dbReference>
<evidence type="ECO:0000313" key="5">
    <source>
        <dbReference type="Proteomes" id="UP001303532"/>
    </source>
</evidence>
<dbReference type="Gene3D" id="3.40.50.1820">
    <property type="entry name" value="alpha/beta hydrolase"/>
    <property type="match status" value="1"/>
</dbReference>
<evidence type="ECO:0000313" key="4">
    <source>
        <dbReference type="EMBL" id="WOV83953.1"/>
    </source>
</evidence>
<name>A0ABZ0KWJ6_9BACL</name>
<dbReference type="InterPro" id="IPR012354">
    <property type="entry name" value="Esterase_lipase"/>
</dbReference>
<dbReference type="Pfam" id="PF12146">
    <property type="entry name" value="Hydrolase_4"/>
    <property type="match status" value="1"/>
</dbReference>
<evidence type="ECO:0000259" key="2">
    <source>
        <dbReference type="Pfam" id="PF00561"/>
    </source>
</evidence>
<feature type="domain" description="Serine aminopeptidase S33" evidence="3">
    <location>
        <begin position="143"/>
        <end position="211"/>
    </location>
</feature>
<dbReference type="InterPro" id="IPR029058">
    <property type="entry name" value="AB_hydrolase_fold"/>
</dbReference>
<protein>
    <submittedName>
        <fullName evidence="4">Alpha/beta fold hydrolase</fullName>
    </submittedName>
</protein>
<dbReference type="GO" id="GO:0016787">
    <property type="term" value="F:hydrolase activity"/>
    <property type="evidence" value="ECO:0007669"/>
    <property type="project" value="UniProtKB-KW"/>
</dbReference>
<keyword evidence="1" id="KW-0812">Transmembrane</keyword>
<keyword evidence="4" id="KW-0378">Hydrolase</keyword>